<dbReference type="Proteomes" id="UP000198253">
    <property type="component" value="Chromosome I"/>
</dbReference>
<dbReference type="Gene3D" id="3.40.50.1980">
    <property type="entry name" value="Nitrogenase molybdenum iron protein domain"/>
    <property type="match status" value="2"/>
</dbReference>
<organism evidence="7 8">
    <name type="scientific">Micromonospora echinospora</name>
    <name type="common">Micromonospora purpurea</name>
    <dbReference type="NCBI Taxonomy" id="1877"/>
    <lineage>
        <taxon>Bacteria</taxon>
        <taxon>Bacillati</taxon>
        <taxon>Actinomycetota</taxon>
        <taxon>Actinomycetes</taxon>
        <taxon>Micromonosporales</taxon>
        <taxon>Micromonosporaceae</taxon>
        <taxon>Micromonospora</taxon>
    </lineage>
</organism>
<evidence type="ECO:0000313" key="7">
    <source>
        <dbReference type="EMBL" id="SCF32963.1"/>
    </source>
</evidence>
<dbReference type="PROSITE" id="PS51318">
    <property type="entry name" value="TAT"/>
    <property type="match status" value="1"/>
</dbReference>
<evidence type="ECO:0000256" key="2">
    <source>
        <dbReference type="ARBA" id="ARBA00008814"/>
    </source>
</evidence>
<dbReference type="OrthoDB" id="1846031at2"/>
<sequence>MGQSAGPGHGWSRRRFLGLGAAVGSAVLLSACGESADDDAPPATGSGGTFPATVTDKFGMVTIPAQPKTIASVGRTDHDVLVALGLVPASVYQFVPTMKRGVGVWAESKLGSANPEILTFPVSLEKIAALRPDLILNVQSNGDEAEYRKMTEIAPTVGLPPNTGPNAVTWQESVRVISTAVGRAADGDKLVADTEAILTKAKNDNPTFAGKTITILLGTAGKLGIFTTADTRTRVATALGLTPSAYVAGLGESTFFTDLSNELVNDGDADVVLLLTREGLNRADALAQYPALAASKAATADRLAVVEDFDVSLALAAGSVLSIPYAVEGLVPLLKTVLR</sequence>
<dbReference type="FunCoup" id="A0A1C4ZIW9">
    <property type="interactions" value="4"/>
</dbReference>
<dbReference type="PANTHER" id="PTHR30532:SF24">
    <property type="entry name" value="FERRIC ENTEROBACTIN-BINDING PERIPLASMIC PROTEIN FEPB"/>
    <property type="match status" value="1"/>
</dbReference>
<keyword evidence="8" id="KW-1185">Reference proteome</keyword>
<reference evidence="8" key="1">
    <citation type="submission" date="2016-06" db="EMBL/GenBank/DDBJ databases">
        <authorList>
            <person name="Varghese N."/>
            <person name="Submissions Spin"/>
        </authorList>
    </citation>
    <scope>NUCLEOTIDE SEQUENCE [LARGE SCALE GENOMIC DNA]</scope>
    <source>
        <strain evidence="8">DSM 43816</strain>
    </source>
</reference>
<keyword evidence="4 5" id="KW-0732">Signal</keyword>
<comment type="subcellular location">
    <subcellularLocation>
        <location evidence="1">Cell envelope</location>
    </subcellularLocation>
</comment>
<gene>
    <name evidence="7" type="ORF">GA0070618_5333</name>
</gene>
<protein>
    <submittedName>
        <fullName evidence="7">Iron complex transport system substrate-binding protein</fullName>
    </submittedName>
</protein>
<dbReference type="PANTHER" id="PTHR30532">
    <property type="entry name" value="IRON III DICITRATE-BINDING PERIPLASMIC PROTEIN"/>
    <property type="match status" value="1"/>
</dbReference>
<evidence type="ECO:0000256" key="5">
    <source>
        <dbReference type="SAM" id="SignalP"/>
    </source>
</evidence>
<dbReference type="Pfam" id="PF01497">
    <property type="entry name" value="Peripla_BP_2"/>
    <property type="match status" value="1"/>
</dbReference>
<evidence type="ECO:0000259" key="6">
    <source>
        <dbReference type="PROSITE" id="PS50983"/>
    </source>
</evidence>
<dbReference type="GO" id="GO:1901678">
    <property type="term" value="P:iron coordination entity transport"/>
    <property type="evidence" value="ECO:0007669"/>
    <property type="project" value="UniProtKB-ARBA"/>
</dbReference>
<dbReference type="AlphaFoldDB" id="A0A1C4ZIW9"/>
<name>A0A1C4ZIW9_MICEC</name>
<comment type="similarity">
    <text evidence="2">Belongs to the bacterial solute-binding protein 8 family.</text>
</comment>
<dbReference type="RefSeq" id="WP_088984040.1">
    <property type="nucleotide sequence ID" value="NZ_LT607413.1"/>
</dbReference>
<dbReference type="InterPro" id="IPR006311">
    <property type="entry name" value="TAT_signal"/>
</dbReference>
<accession>A0A1C4ZIW9</accession>
<evidence type="ECO:0000256" key="1">
    <source>
        <dbReference type="ARBA" id="ARBA00004196"/>
    </source>
</evidence>
<feature type="chain" id="PRO_5008710276" evidence="5">
    <location>
        <begin position="37"/>
        <end position="339"/>
    </location>
</feature>
<dbReference type="PROSITE" id="PS50983">
    <property type="entry name" value="FE_B12_PBP"/>
    <property type="match status" value="1"/>
</dbReference>
<proteinExistence type="inferred from homology"/>
<evidence type="ECO:0000256" key="4">
    <source>
        <dbReference type="ARBA" id="ARBA00022729"/>
    </source>
</evidence>
<dbReference type="EMBL" id="LT607413">
    <property type="protein sequence ID" value="SCF32963.1"/>
    <property type="molecule type" value="Genomic_DNA"/>
</dbReference>
<dbReference type="InterPro" id="IPR051313">
    <property type="entry name" value="Bact_iron-sidero_bind"/>
</dbReference>
<keyword evidence="3" id="KW-0813">Transport</keyword>
<evidence type="ECO:0000256" key="3">
    <source>
        <dbReference type="ARBA" id="ARBA00022448"/>
    </source>
</evidence>
<feature type="signal peptide" evidence="5">
    <location>
        <begin position="1"/>
        <end position="36"/>
    </location>
</feature>
<dbReference type="InParanoid" id="A0A1C4ZIW9"/>
<evidence type="ECO:0000313" key="8">
    <source>
        <dbReference type="Proteomes" id="UP000198253"/>
    </source>
</evidence>
<dbReference type="GO" id="GO:0030288">
    <property type="term" value="C:outer membrane-bounded periplasmic space"/>
    <property type="evidence" value="ECO:0007669"/>
    <property type="project" value="TreeGrafter"/>
</dbReference>
<dbReference type="SUPFAM" id="SSF53807">
    <property type="entry name" value="Helical backbone' metal receptor"/>
    <property type="match status" value="1"/>
</dbReference>
<feature type="domain" description="Fe/B12 periplasmic-binding" evidence="6">
    <location>
        <begin position="69"/>
        <end position="338"/>
    </location>
</feature>
<dbReference type="InterPro" id="IPR002491">
    <property type="entry name" value="ABC_transptr_periplasmic_BD"/>
</dbReference>